<keyword evidence="9" id="KW-0539">Nucleus</keyword>
<dbReference type="Gene3D" id="2.30.29.30">
    <property type="entry name" value="Pleckstrin-homology domain (PH domain)/Phosphotyrosine-binding domain (PTB)"/>
    <property type="match status" value="1"/>
</dbReference>
<keyword evidence="6" id="KW-0007">Acetylation</keyword>
<feature type="compositionally biased region" description="Polar residues" evidence="10">
    <location>
        <begin position="143"/>
        <end position="159"/>
    </location>
</feature>
<accession>A0A7S1KPS3</accession>
<evidence type="ECO:0000256" key="1">
    <source>
        <dbReference type="ARBA" id="ARBA00004567"/>
    </source>
</evidence>
<dbReference type="SMART" id="SM00160">
    <property type="entry name" value="RanBD"/>
    <property type="match status" value="1"/>
</dbReference>
<evidence type="ECO:0000256" key="6">
    <source>
        <dbReference type="ARBA" id="ARBA00022990"/>
    </source>
</evidence>
<name>A0A7S1KPS3_9EUKA</name>
<dbReference type="GO" id="GO:0015031">
    <property type="term" value="P:protein transport"/>
    <property type="evidence" value="ECO:0007669"/>
    <property type="project" value="UniProtKB-KW"/>
</dbReference>
<evidence type="ECO:0000256" key="10">
    <source>
        <dbReference type="SAM" id="MobiDB-lite"/>
    </source>
</evidence>
<feature type="compositionally biased region" description="Basic and acidic residues" evidence="10">
    <location>
        <begin position="247"/>
        <end position="264"/>
    </location>
</feature>
<keyword evidence="2" id="KW-0813">Transport</keyword>
<feature type="compositionally biased region" description="Polar residues" evidence="10">
    <location>
        <begin position="228"/>
        <end position="237"/>
    </location>
</feature>
<keyword evidence="4" id="KW-0509">mRNA transport</keyword>
<feature type="region of interest" description="Disordered" evidence="10">
    <location>
        <begin position="68"/>
        <end position="171"/>
    </location>
</feature>
<sequence>MKRRAESQLTKDNAYDEGADLDGNGAQEFASEEEIKQRRIIKLGKRRRGAKKGAATDAVQKTAGFQFAFGGAAPKPNPVDKNEQESNGSSAPAGAFQFSFGASSEAPKKQEEANGTSAPSGGFQFSFGDSTKKSASESATTTNNGGFQFSFGESATKPASTEAPKVENTPAAGSGFAFAFAKVADEAKKNGTPQKEDDKESPATEAFKFSFNPSSAATSSTATKSDESTPASSSSGWDFSFAPTKVLNEEEKNASSTGDSKETKATTSWDFGSVTAGSSTASTTAATKTTDSSATEQYNSPFGTLKGDSSWTEGKDYTPPEDRSSKVDSVKLSDKPRETGEEDEKTIVECPVKLYELVDKEWKERGVGTLKLNEQDKTNARFIMRTKETHTVKLNARLFPGMPHTKQGDKSLILMLHNAAVIEEKPKEGEEVKQSEAEQSAKLSQVLLRTKEGSDISKIYDYIETNYKKE</sequence>
<dbReference type="InterPro" id="IPR045255">
    <property type="entry name" value="RanBP1-like"/>
</dbReference>
<evidence type="ECO:0000256" key="8">
    <source>
        <dbReference type="ARBA" id="ARBA00023132"/>
    </source>
</evidence>
<feature type="region of interest" description="Disordered" evidence="10">
    <location>
        <begin position="1"/>
        <end position="36"/>
    </location>
</feature>
<feature type="compositionally biased region" description="Basic and acidic residues" evidence="10">
    <location>
        <begin position="187"/>
        <end position="202"/>
    </location>
</feature>
<reference evidence="12" key="1">
    <citation type="submission" date="2021-01" db="EMBL/GenBank/DDBJ databases">
        <authorList>
            <person name="Corre E."/>
            <person name="Pelletier E."/>
            <person name="Niang G."/>
            <person name="Scheremetjew M."/>
            <person name="Finn R."/>
            <person name="Kale V."/>
            <person name="Holt S."/>
            <person name="Cochrane G."/>
            <person name="Meng A."/>
            <person name="Brown T."/>
            <person name="Cohen L."/>
        </authorList>
    </citation>
    <scope>NUCLEOTIDE SEQUENCE</scope>
    <source>
        <strain evidence="12">WS</strain>
    </source>
</reference>
<dbReference type="PROSITE" id="PS50196">
    <property type="entry name" value="RANBD1"/>
    <property type="match status" value="1"/>
</dbReference>
<keyword evidence="8" id="KW-0906">Nuclear pore complex</keyword>
<evidence type="ECO:0000256" key="7">
    <source>
        <dbReference type="ARBA" id="ARBA00023010"/>
    </source>
</evidence>
<evidence type="ECO:0000259" key="11">
    <source>
        <dbReference type="PROSITE" id="PS50196"/>
    </source>
</evidence>
<dbReference type="EMBL" id="HBGD01004700">
    <property type="protein sequence ID" value="CAD9080678.1"/>
    <property type="molecule type" value="Transcribed_RNA"/>
</dbReference>
<dbReference type="InterPro" id="IPR011993">
    <property type="entry name" value="PH-like_dom_sf"/>
</dbReference>
<dbReference type="Pfam" id="PF08911">
    <property type="entry name" value="NUP50"/>
    <property type="match status" value="1"/>
</dbReference>
<protein>
    <recommendedName>
        <fullName evidence="11">RanBD1 domain-containing protein</fullName>
    </recommendedName>
</protein>
<evidence type="ECO:0000256" key="5">
    <source>
        <dbReference type="ARBA" id="ARBA00022927"/>
    </source>
</evidence>
<keyword evidence="3" id="KW-0677">Repeat</keyword>
<feature type="compositionally biased region" description="Low complexity" evidence="10">
    <location>
        <begin position="214"/>
        <end position="223"/>
    </location>
</feature>
<feature type="compositionally biased region" description="Polar residues" evidence="10">
    <location>
        <begin position="296"/>
        <end position="312"/>
    </location>
</feature>
<dbReference type="InterPro" id="IPR015007">
    <property type="entry name" value="NUP2/50/61"/>
</dbReference>
<comment type="subcellular location">
    <subcellularLocation>
        <location evidence="1">Nucleus</location>
        <location evidence="1">Nuclear pore complex</location>
    </subcellularLocation>
</comment>
<feature type="region of interest" description="Disordered" evidence="10">
    <location>
        <begin position="187"/>
        <end position="345"/>
    </location>
</feature>
<dbReference type="PANTHER" id="PTHR23138">
    <property type="entry name" value="RAN BINDING PROTEIN"/>
    <property type="match status" value="1"/>
</dbReference>
<feature type="compositionally biased region" description="Basic and acidic residues" evidence="10">
    <location>
        <begin position="313"/>
        <end position="339"/>
    </location>
</feature>
<dbReference type="PANTHER" id="PTHR23138:SF142">
    <property type="entry name" value="RAN-BINDING PROTEIN 3B-RELATED"/>
    <property type="match status" value="1"/>
</dbReference>
<dbReference type="GO" id="GO:0051028">
    <property type="term" value="P:mRNA transport"/>
    <property type="evidence" value="ECO:0007669"/>
    <property type="project" value="UniProtKB-KW"/>
</dbReference>
<evidence type="ECO:0000256" key="4">
    <source>
        <dbReference type="ARBA" id="ARBA00022816"/>
    </source>
</evidence>
<dbReference type="GO" id="GO:0005643">
    <property type="term" value="C:nuclear pore"/>
    <property type="evidence" value="ECO:0007669"/>
    <property type="project" value="UniProtKB-SubCell"/>
</dbReference>
<gene>
    <name evidence="12" type="ORF">PCOS0759_LOCUS3918</name>
</gene>
<evidence type="ECO:0000256" key="2">
    <source>
        <dbReference type="ARBA" id="ARBA00022448"/>
    </source>
</evidence>
<feature type="compositionally biased region" description="Low complexity" evidence="10">
    <location>
        <begin position="275"/>
        <end position="295"/>
    </location>
</feature>
<evidence type="ECO:0000256" key="3">
    <source>
        <dbReference type="ARBA" id="ARBA00022737"/>
    </source>
</evidence>
<dbReference type="SUPFAM" id="SSF50729">
    <property type="entry name" value="PH domain-like"/>
    <property type="match status" value="1"/>
</dbReference>
<dbReference type="AlphaFoldDB" id="A0A7S1KPS3"/>
<proteinExistence type="predicted"/>
<dbReference type="Pfam" id="PF00638">
    <property type="entry name" value="Ran_BP1"/>
    <property type="match status" value="1"/>
</dbReference>
<keyword evidence="7" id="KW-0811">Translocation</keyword>
<dbReference type="InterPro" id="IPR000156">
    <property type="entry name" value="Ran_bind_dom"/>
</dbReference>
<keyword evidence="5" id="KW-0653">Protein transport</keyword>
<organism evidence="12">
    <name type="scientific">Percolomonas cosmopolitus</name>
    <dbReference type="NCBI Taxonomy" id="63605"/>
    <lineage>
        <taxon>Eukaryota</taxon>
        <taxon>Discoba</taxon>
        <taxon>Heterolobosea</taxon>
        <taxon>Tetramitia</taxon>
        <taxon>Eutetramitia</taxon>
        <taxon>Percolomonadidae</taxon>
        <taxon>Percolomonas</taxon>
    </lineage>
</organism>
<evidence type="ECO:0000313" key="12">
    <source>
        <dbReference type="EMBL" id="CAD9080678.1"/>
    </source>
</evidence>
<feature type="domain" description="RanBD1" evidence="11">
    <location>
        <begin position="330"/>
        <end position="470"/>
    </location>
</feature>
<evidence type="ECO:0000256" key="9">
    <source>
        <dbReference type="ARBA" id="ARBA00023242"/>
    </source>
</evidence>